<evidence type="ECO:0000313" key="3">
    <source>
        <dbReference type="EMBL" id="ADK84742.1"/>
    </source>
</evidence>
<dbReference type="SUPFAM" id="SSF56300">
    <property type="entry name" value="Metallo-dependent phosphatases"/>
    <property type="match status" value="1"/>
</dbReference>
<dbReference type="Gene3D" id="3.60.21.10">
    <property type="match status" value="1"/>
</dbReference>
<dbReference type="AlphaFoldDB" id="E1QGP9"/>
<proteinExistence type="inferred from homology"/>
<evidence type="ECO:0000313" key="4">
    <source>
        <dbReference type="Proteomes" id="UP000009047"/>
    </source>
</evidence>
<dbReference type="InterPro" id="IPR011152">
    <property type="entry name" value="Pesterase_MJ0912"/>
</dbReference>
<protein>
    <submittedName>
        <fullName evidence="3">Metallophosphoesterase</fullName>
    </submittedName>
</protein>
<dbReference type="InterPro" id="IPR024654">
    <property type="entry name" value="Calcineurin-like_PHP_lpxH"/>
</dbReference>
<dbReference type="KEGG" id="dbr:Deba_1374"/>
<feature type="domain" description="Calcineurin-like phosphoesterase" evidence="2">
    <location>
        <begin position="4"/>
        <end position="210"/>
    </location>
</feature>
<dbReference type="PIRSF" id="PIRSF000883">
    <property type="entry name" value="Pesterase_MJ0912"/>
    <property type="match status" value="1"/>
</dbReference>
<dbReference type="InterPro" id="IPR029052">
    <property type="entry name" value="Metallo-depent_PP-like"/>
</dbReference>
<comment type="similarity">
    <text evidence="1">Belongs to the metallophosphoesterase superfamily. YfcE family.</text>
</comment>
<dbReference type="HOGENOM" id="CLU_074761_0_1_7"/>
<evidence type="ECO:0000256" key="1">
    <source>
        <dbReference type="ARBA" id="ARBA00008950"/>
    </source>
</evidence>
<organism evidence="3 4">
    <name type="scientific">Desulfarculus baarsii (strain ATCC 33931 / DSM 2075 / LMG 7858 / VKM B-1802 / 2st14)</name>
    <dbReference type="NCBI Taxonomy" id="644282"/>
    <lineage>
        <taxon>Bacteria</taxon>
        <taxon>Pseudomonadati</taxon>
        <taxon>Thermodesulfobacteriota</taxon>
        <taxon>Desulfarculia</taxon>
        <taxon>Desulfarculales</taxon>
        <taxon>Desulfarculaceae</taxon>
        <taxon>Desulfarculus</taxon>
    </lineage>
</organism>
<dbReference type="GO" id="GO:0016791">
    <property type="term" value="F:phosphatase activity"/>
    <property type="evidence" value="ECO:0007669"/>
    <property type="project" value="TreeGrafter"/>
</dbReference>
<dbReference type="eggNOG" id="COG0639">
    <property type="taxonomic scope" value="Bacteria"/>
</dbReference>
<gene>
    <name evidence="3" type="ordered locus">Deba_1374</name>
</gene>
<dbReference type="PANTHER" id="PTHR42850">
    <property type="entry name" value="METALLOPHOSPHOESTERASE"/>
    <property type="match status" value="1"/>
</dbReference>
<evidence type="ECO:0000259" key="2">
    <source>
        <dbReference type="Pfam" id="PF12850"/>
    </source>
</evidence>
<name>E1QGP9_DESB2</name>
<dbReference type="STRING" id="644282.Deba_1374"/>
<sequence>MLHMKLAIVSDIHGNLEAFQAVLADIADQGVEERFCLGDLVGYGPDPLAVIDLARREGFACVMGNHDQAVVEPASLSWFNPLARRSLELIANLIDEPARRFLAGLPMFIVKHGCRFVHGFPPDSARTYFFEVTGPRLRRALEGLAEDICFVGHTHELEIASLVDGWVTPCGLIQGAYDLGRGKHIINIGSVGQPRDGDRSAKYVLWDVERRRLEVRFVAYDPAPTVAKILALGLPEHHASRLL</sequence>
<accession>E1QGP9</accession>
<dbReference type="EMBL" id="CP002085">
    <property type="protein sequence ID" value="ADK84742.1"/>
    <property type="molecule type" value="Genomic_DNA"/>
</dbReference>
<reference evidence="3 4" key="1">
    <citation type="journal article" date="2010" name="Stand. Genomic Sci.">
        <title>Complete genome sequence of Desulfarculus baarsii type strain (2st14).</title>
        <authorList>
            <person name="Sun H."/>
            <person name="Spring S."/>
            <person name="Lapidus A."/>
            <person name="Davenport K."/>
            <person name="Del Rio T.G."/>
            <person name="Tice H."/>
            <person name="Nolan M."/>
            <person name="Copeland A."/>
            <person name="Cheng J.F."/>
            <person name="Lucas S."/>
            <person name="Tapia R."/>
            <person name="Goodwin L."/>
            <person name="Pitluck S."/>
            <person name="Ivanova N."/>
            <person name="Pagani I."/>
            <person name="Mavromatis K."/>
            <person name="Ovchinnikova G."/>
            <person name="Pati A."/>
            <person name="Chen A."/>
            <person name="Palaniappan K."/>
            <person name="Hauser L."/>
            <person name="Chang Y.J."/>
            <person name="Jeffries C.D."/>
            <person name="Detter J.C."/>
            <person name="Han C."/>
            <person name="Rohde M."/>
            <person name="Brambilla E."/>
            <person name="Goker M."/>
            <person name="Woyke T."/>
            <person name="Bristow J."/>
            <person name="Eisen J.A."/>
            <person name="Markowitz V."/>
            <person name="Hugenholtz P."/>
            <person name="Kyrpides N.C."/>
            <person name="Klenk H.P."/>
            <person name="Land M."/>
        </authorList>
    </citation>
    <scope>NUCLEOTIDE SEQUENCE [LARGE SCALE GENOMIC DNA]</scope>
    <source>
        <strain evidence="4">ATCC 33931 / DSM 2075 / LMG 7858 / VKM B-1802 / 2st14</strain>
    </source>
</reference>
<keyword evidence="4" id="KW-1185">Reference proteome</keyword>
<dbReference type="Pfam" id="PF12850">
    <property type="entry name" value="Metallophos_2"/>
    <property type="match status" value="1"/>
</dbReference>
<dbReference type="InterPro" id="IPR050126">
    <property type="entry name" value="Ap4A_hydrolase"/>
</dbReference>
<dbReference type="GO" id="GO:0005737">
    <property type="term" value="C:cytoplasm"/>
    <property type="evidence" value="ECO:0007669"/>
    <property type="project" value="TreeGrafter"/>
</dbReference>
<dbReference type="Proteomes" id="UP000009047">
    <property type="component" value="Chromosome"/>
</dbReference>
<dbReference type="PANTHER" id="PTHR42850:SF2">
    <property type="entry name" value="BLL5683 PROTEIN"/>
    <property type="match status" value="1"/>
</dbReference>